<dbReference type="RefSeq" id="WP_343967926.1">
    <property type="nucleotide sequence ID" value="NZ_BAAAHK010000005.1"/>
</dbReference>
<accession>A0ABP4AK56</accession>
<protein>
    <submittedName>
        <fullName evidence="2">Uncharacterized protein</fullName>
    </submittedName>
</protein>
<keyword evidence="1" id="KW-0812">Transmembrane</keyword>
<dbReference type="EMBL" id="BAAAHK010000005">
    <property type="protein sequence ID" value="GAA0936152.1"/>
    <property type="molecule type" value="Genomic_DNA"/>
</dbReference>
<proteinExistence type="predicted"/>
<keyword evidence="3" id="KW-1185">Reference proteome</keyword>
<feature type="transmembrane region" description="Helical" evidence="1">
    <location>
        <begin position="44"/>
        <end position="64"/>
    </location>
</feature>
<sequence>MNWPAGRKGRVFAATYVVAFAAMVAGITWTLYNQATDASTPRFIAGACLFLAGQLPIVLLAITLTTQAPPTQGKTHPDAYPLRWNRLTLGRELPAATRVLRGS</sequence>
<organism evidence="2 3">
    <name type="scientific">Kribbella koreensis</name>
    <dbReference type="NCBI Taxonomy" id="57909"/>
    <lineage>
        <taxon>Bacteria</taxon>
        <taxon>Bacillati</taxon>
        <taxon>Actinomycetota</taxon>
        <taxon>Actinomycetes</taxon>
        <taxon>Propionibacteriales</taxon>
        <taxon>Kribbellaceae</taxon>
        <taxon>Kribbella</taxon>
    </lineage>
</organism>
<keyword evidence="1" id="KW-0472">Membrane</keyword>
<reference evidence="3" key="1">
    <citation type="journal article" date="2019" name="Int. J. Syst. Evol. Microbiol.">
        <title>The Global Catalogue of Microorganisms (GCM) 10K type strain sequencing project: providing services to taxonomists for standard genome sequencing and annotation.</title>
        <authorList>
            <consortium name="The Broad Institute Genomics Platform"/>
            <consortium name="The Broad Institute Genome Sequencing Center for Infectious Disease"/>
            <person name="Wu L."/>
            <person name="Ma J."/>
        </authorList>
    </citation>
    <scope>NUCLEOTIDE SEQUENCE [LARGE SCALE GENOMIC DNA]</scope>
    <source>
        <strain evidence="3">JCM 10977</strain>
    </source>
</reference>
<evidence type="ECO:0000313" key="2">
    <source>
        <dbReference type="EMBL" id="GAA0936152.1"/>
    </source>
</evidence>
<dbReference type="Proteomes" id="UP001500542">
    <property type="component" value="Unassembled WGS sequence"/>
</dbReference>
<evidence type="ECO:0000313" key="3">
    <source>
        <dbReference type="Proteomes" id="UP001500542"/>
    </source>
</evidence>
<evidence type="ECO:0000256" key="1">
    <source>
        <dbReference type="SAM" id="Phobius"/>
    </source>
</evidence>
<gene>
    <name evidence="2" type="ORF">GCM10009554_23450</name>
</gene>
<name>A0ABP4AK56_9ACTN</name>
<comment type="caution">
    <text evidence="2">The sequence shown here is derived from an EMBL/GenBank/DDBJ whole genome shotgun (WGS) entry which is preliminary data.</text>
</comment>
<keyword evidence="1" id="KW-1133">Transmembrane helix</keyword>
<feature type="transmembrane region" description="Helical" evidence="1">
    <location>
        <begin position="12"/>
        <end position="32"/>
    </location>
</feature>